<dbReference type="Gene3D" id="3.40.720.10">
    <property type="entry name" value="Alkaline Phosphatase, subunit A"/>
    <property type="match status" value="2"/>
</dbReference>
<evidence type="ECO:0000256" key="2">
    <source>
        <dbReference type="ARBA" id="ARBA00002315"/>
    </source>
</evidence>
<dbReference type="SUPFAM" id="SSF53649">
    <property type="entry name" value="Alkaline phosphatase-like"/>
    <property type="match status" value="1"/>
</dbReference>
<evidence type="ECO:0000256" key="4">
    <source>
        <dbReference type="ARBA" id="ARBA00005524"/>
    </source>
</evidence>
<dbReference type="GO" id="GO:0004619">
    <property type="term" value="F:phosphoglycerate mutase activity"/>
    <property type="evidence" value="ECO:0007669"/>
    <property type="project" value="UniProtKB-EC"/>
</dbReference>
<evidence type="ECO:0000256" key="5">
    <source>
        <dbReference type="ARBA" id="ARBA00023152"/>
    </source>
</evidence>
<evidence type="ECO:0000313" key="7">
    <source>
        <dbReference type="EMBL" id="TMJ00653.1"/>
    </source>
</evidence>
<dbReference type="InterPro" id="IPR042253">
    <property type="entry name" value="Pglycerate_mutase_ApgM_sf"/>
</dbReference>
<comment type="caution">
    <text evidence="7">The sequence shown here is derived from an EMBL/GenBank/DDBJ whole genome shotgun (WGS) entry which is preliminary data.</text>
</comment>
<feature type="domain" description="Metalloenzyme" evidence="6">
    <location>
        <begin position="2"/>
        <end position="421"/>
    </location>
</feature>
<dbReference type="Pfam" id="PF10143">
    <property type="entry name" value="PhosphMutase"/>
    <property type="match status" value="1"/>
</dbReference>
<dbReference type="PIRSF" id="PIRSF006392">
    <property type="entry name" value="IPGAM_arch"/>
    <property type="match status" value="1"/>
</dbReference>
<comment type="pathway">
    <text evidence="3">Carbohydrate degradation.</text>
</comment>
<dbReference type="Proteomes" id="UP000319353">
    <property type="component" value="Unassembled WGS sequence"/>
</dbReference>
<dbReference type="GO" id="GO:0006096">
    <property type="term" value="P:glycolytic process"/>
    <property type="evidence" value="ECO:0007669"/>
    <property type="project" value="UniProtKB-KW"/>
</dbReference>
<evidence type="ECO:0000313" key="8">
    <source>
        <dbReference type="Proteomes" id="UP000319353"/>
    </source>
</evidence>
<name>A0A537KY39_9BACT</name>
<evidence type="ECO:0000256" key="3">
    <source>
        <dbReference type="ARBA" id="ARBA00004921"/>
    </source>
</evidence>
<dbReference type="PANTHER" id="PTHR31209:SF0">
    <property type="entry name" value="METALLOENZYME DOMAIN-CONTAINING PROTEIN"/>
    <property type="match status" value="1"/>
</dbReference>
<dbReference type="Pfam" id="PF01676">
    <property type="entry name" value="Metalloenzyme"/>
    <property type="match status" value="1"/>
</dbReference>
<organism evidence="7 8">
    <name type="scientific">Candidatus Segetimicrobium genomatis</name>
    <dbReference type="NCBI Taxonomy" id="2569760"/>
    <lineage>
        <taxon>Bacteria</taxon>
        <taxon>Bacillati</taxon>
        <taxon>Candidatus Sysuimicrobiota</taxon>
        <taxon>Candidatus Sysuimicrobiia</taxon>
        <taxon>Candidatus Sysuimicrobiales</taxon>
        <taxon>Candidatus Segetimicrobiaceae</taxon>
        <taxon>Candidatus Segetimicrobium</taxon>
    </lineage>
</organism>
<dbReference type="AlphaFoldDB" id="A0A537KY39"/>
<keyword evidence="7" id="KW-0413">Isomerase</keyword>
<comment type="catalytic activity">
    <reaction evidence="1">
        <text>(2R)-2-phosphoglycerate = (2R)-3-phosphoglycerate</text>
        <dbReference type="Rhea" id="RHEA:15901"/>
        <dbReference type="ChEBI" id="CHEBI:58272"/>
        <dbReference type="ChEBI" id="CHEBI:58289"/>
        <dbReference type="EC" id="5.4.2.12"/>
    </reaction>
</comment>
<dbReference type="EMBL" id="VBAL01000112">
    <property type="protein sequence ID" value="TMJ00653.1"/>
    <property type="molecule type" value="Genomic_DNA"/>
</dbReference>
<comment type="similarity">
    <text evidence="4">Belongs to the BPG-independent phosphoglycerate mutase family. A-PGAM subfamily.</text>
</comment>
<dbReference type="NCBIfam" id="TIGR00306">
    <property type="entry name" value="apgM"/>
    <property type="match status" value="1"/>
</dbReference>
<gene>
    <name evidence="7" type="primary">apgM</name>
    <name evidence="7" type="ORF">E6H01_08700</name>
</gene>
<protein>
    <submittedName>
        <fullName evidence="7">2,3-bisphosphoglycerate-independent phosphoglycerate mutase</fullName>
        <ecNumber evidence="7">5.4.2.12</ecNumber>
    </submittedName>
</protein>
<sequence>MKKILFVVLDGLGDRPVEELGDRTPLEAADIPHLNRLAAAGEQGTVITVGKGIAPESDVAVMAILGYDPLRFHAGRGPLEALGAGLPFRDGDLALRGNFATLGSGWTIVDRRVGRNLQSAEAAELAEAVDREVRLSASGTDVVVRATSGHRCVVVMHPKEGRLSAKISNTDPAYARVGGLGVAKANAGNEVDECRPFDDSPEAWTAAELVNEFTRKSREVLDGHPVNRRRRERGDLPANVILLRDAGDHLPQAPSMQQRFGVQFGCFVEMPVERGIARLLGMTVIEVPPSADDRERVYRLWARRAIEELPRHGGLYLHLKGPDEPGHDGEYLAKRDVISVIDRAFFGELLPKIRLEQTIVAVTADHATPCALKSHSADPVPLLVAGGGAPPDGTTTFGEREAARGSIGQLFGVDIMPMLVKLAQ</sequence>
<accession>A0A537KY39</accession>
<comment type="function">
    <text evidence="2">Catalyzes the interconversion of 2-phosphoglycerate and 3-phosphoglycerate.</text>
</comment>
<dbReference type="InterPro" id="IPR017850">
    <property type="entry name" value="Alkaline_phosphatase_core_sf"/>
</dbReference>
<keyword evidence="5" id="KW-0324">Glycolysis</keyword>
<dbReference type="CDD" id="cd16011">
    <property type="entry name" value="iPGM_like"/>
    <property type="match status" value="1"/>
</dbReference>
<evidence type="ECO:0000259" key="6">
    <source>
        <dbReference type="Pfam" id="PF01676"/>
    </source>
</evidence>
<dbReference type="GO" id="GO:0046872">
    <property type="term" value="F:metal ion binding"/>
    <property type="evidence" value="ECO:0007669"/>
    <property type="project" value="InterPro"/>
</dbReference>
<dbReference type="Gene3D" id="3.30.70.2130">
    <property type="entry name" value="Metalloenzyme domain"/>
    <property type="match status" value="1"/>
</dbReference>
<dbReference type="InterPro" id="IPR004456">
    <property type="entry name" value="Pglycerate_mutase_ApgM"/>
</dbReference>
<dbReference type="InterPro" id="IPR006124">
    <property type="entry name" value="Metalloenzyme"/>
</dbReference>
<evidence type="ECO:0000256" key="1">
    <source>
        <dbReference type="ARBA" id="ARBA00000370"/>
    </source>
</evidence>
<dbReference type="EC" id="5.4.2.12" evidence="7"/>
<proteinExistence type="inferred from homology"/>
<dbReference type="PANTHER" id="PTHR31209">
    <property type="entry name" value="COFACTOR-INDEPENDENT PHOSPHOGLYCERATE MUTASE"/>
    <property type="match status" value="1"/>
</dbReference>
<reference evidence="7 8" key="1">
    <citation type="journal article" date="2019" name="Nat. Microbiol.">
        <title>Mediterranean grassland soil C-N compound turnover is dependent on rainfall and depth, and is mediated by genomically divergent microorganisms.</title>
        <authorList>
            <person name="Diamond S."/>
            <person name="Andeer P.F."/>
            <person name="Li Z."/>
            <person name="Crits-Christoph A."/>
            <person name="Burstein D."/>
            <person name="Anantharaman K."/>
            <person name="Lane K.R."/>
            <person name="Thomas B.C."/>
            <person name="Pan C."/>
            <person name="Northen T.R."/>
            <person name="Banfield J.F."/>
        </authorList>
    </citation>
    <scope>NUCLEOTIDE SEQUENCE [LARGE SCALE GENOMIC DNA]</scope>
    <source>
        <strain evidence="7">NP_4</strain>
    </source>
</reference>